<sequence>MLLRFLLLQSNNQQTIEHATFRYKNLNLFYLNALVVRQHLLTVKQQSTN</sequence>
<organism evidence="1">
    <name type="scientific">Arundo donax</name>
    <name type="common">Giant reed</name>
    <name type="synonym">Donax arundinaceus</name>
    <dbReference type="NCBI Taxonomy" id="35708"/>
    <lineage>
        <taxon>Eukaryota</taxon>
        <taxon>Viridiplantae</taxon>
        <taxon>Streptophyta</taxon>
        <taxon>Embryophyta</taxon>
        <taxon>Tracheophyta</taxon>
        <taxon>Spermatophyta</taxon>
        <taxon>Magnoliopsida</taxon>
        <taxon>Liliopsida</taxon>
        <taxon>Poales</taxon>
        <taxon>Poaceae</taxon>
        <taxon>PACMAD clade</taxon>
        <taxon>Arundinoideae</taxon>
        <taxon>Arundineae</taxon>
        <taxon>Arundo</taxon>
    </lineage>
</organism>
<dbReference type="AlphaFoldDB" id="A0A0A8ZNV7"/>
<accession>A0A0A8ZNV7</accession>
<protein>
    <submittedName>
        <fullName evidence="1">Uncharacterized protein</fullName>
    </submittedName>
</protein>
<proteinExistence type="predicted"/>
<reference evidence="1" key="2">
    <citation type="journal article" date="2015" name="Data Brief">
        <title>Shoot transcriptome of the giant reed, Arundo donax.</title>
        <authorList>
            <person name="Barrero R.A."/>
            <person name="Guerrero F.D."/>
            <person name="Moolhuijzen P."/>
            <person name="Goolsby J.A."/>
            <person name="Tidwell J."/>
            <person name="Bellgard S.E."/>
            <person name="Bellgard M.I."/>
        </authorList>
    </citation>
    <scope>NUCLEOTIDE SEQUENCE</scope>
    <source>
        <tissue evidence="1">Shoot tissue taken approximately 20 cm above the soil surface</tissue>
    </source>
</reference>
<dbReference type="EMBL" id="GBRH01257414">
    <property type="protein sequence ID" value="JAD40481.1"/>
    <property type="molecule type" value="Transcribed_RNA"/>
</dbReference>
<reference evidence="1" key="1">
    <citation type="submission" date="2014-09" db="EMBL/GenBank/DDBJ databases">
        <authorList>
            <person name="Magalhaes I.L.F."/>
            <person name="Oliveira U."/>
            <person name="Santos F.R."/>
            <person name="Vidigal T.H.D.A."/>
            <person name="Brescovit A.D."/>
            <person name="Santos A.J."/>
        </authorList>
    </citation>
    <scope>NUCLEOTIDE SEQUENCE</scope>
    <source>
        <tissue evidence="1">Shoot tissue taken approximately 20 cm above the soil surface</tissue>
    </source>
</reference>
<evidence type="ECO:0000313" key="1">
    <source>
        <dbReference type="EMBL" id="JAD40481.1"/>
    </source>
</evidence>
<name>A0A0A8ZNV7_ARUDO</name>